<dbReference type="AlphaFoldDB" id="A0A1M7MF25"/>
<name>A0A1M7MF25_9FLAO</name>
<protein>
    <recommendedName>
        <fullName evidence="4">Outer membrane protein beta-barrel domain-containing protein</fullName>
    </recommendedName>
</protein>
<evidence type="ECO:0008006" key="4">
    <source>
        <dbReference type="Google" id="ProtNLM"/>
    </source>
</evidence>
<feature type="signal peptide" evidence="1">
    <location>
        <begin position="1"/>
        <end position="20"/>
    </location>
</feature>
<keyword evidence="3" id="KW-1185">Reference proteome</keyword>
<dbReference type="EMBL" id="FRBT01000012">
    <property type="protein sequence ID" value="SHM89381.1"/>
    <property type="molecule type" value="Genomic_DNA"/>
</dbReference>
<dbReference type="RefSeq" id="WP_073075520.1">
    <property type="nucleotide sequence ID" value="NZ_FRBT01000012.1"/>
</dbReference>
<evidence type="ECO:0000256" key="1">
    <source>
        <dbReference type="SAM" id="SignalP"/>
    </source>
</evidence>
<gene>
    <name evidence="2" type="ORF">SAMN05444484_11266</name>
</gene>
<organism evidence="2 3">
    <name type="scientific">Flavobacterium chilense</name>
    <dbReference type="NCBI Taxonomy" id="946677"/>
    <lineage>
        <taxon>Bacteria</taxon>
        <taxon>Pseudomonadati</taxon>
        <taxon>Bacteroidota</taxon>
        <taxon>Flavobacteriia</taxon>
        <taxon>Flavobacteriales</taxon>
        <taxon>Flavobacteriaceae</taxon>
        <taxon>Flavobacterium</taxon>
    </lineage>
</organism>
<evidence type="ECO:0000313" key="2">
    <source>
        <dbReference type="EMBL" id="SHM89381.1"/>
    </source>
</evidence>
<proteinExistence type="predicted"/>
<evidence type="ECO:0000313" key="3">
    <source>
        <dbReference type="Proteomes" id="UP000184028"/>
    </source>
</evidence>
<dbReference type="Proteomes" id="UP000184028">
    <property type="component" value="Unassembled WGS sequence"/>
</dbReference>
<reference evidence="3" key="1">
    <citation type="submission" date="2016-11" db="EMBL/GenBank/DDBJ databases">
        <authorList>
            <person name="Varghese N."/>
            <person name="Submissions S."/>
        </authorList>
    </citation>
    <scope>NUCLEOTIDE SEQUENCE [LARGE SCALE GENOMIC DNA]</scope>
    <source>
        <strain evidence="3">DSM 24724</strain>
    </source>
</reference>
<accession>A0A1M7MF25</accession>
<feature type="chain" id="PRO_5012974971" description="Outer membrane protein beta-barrel domain-containing protein" evidence="1">
    <location>
        <begin position="21"/>
        <end position="192"/>
    </location>
</feature>
<sequence>MNFKNLLLFGSLLASLQLFSQTAENRANKKIEIGTELQLYPVGYMPMITSNVFIKEDLALRFRIGGNFANRQDFSGYNDDEVAKGFGGSIGVVKYFPSWWKGKTFVGVTLDTWNMWTEWQEGIQTSNPTSGTTYNLVLQPWANVGYQYSISSKWNAGISAGFGREINVITRGENVGEGWMGIATFSVNYVVK</sequence>
<keyword evidence="1" id="KW-0732">Signal</keyword>